<dbReference type="GO" id="GO:0005615">
    <property type="term" value="C:extracellular space"/>
    <property type="evidence" value="ECO:0000318"/>
    <property type="project" value="GO_Central"/>
</dbReference>
<dbReference type="HOGENOM" id="CLU_038628_6_0_1"/>
<dbReference type="InParanoid" id="A7RHR3"/>
<reference evidence="2 3" key="1">
    <citation type="journal article" date="2007" name="Science">
        <title>Sea anemone genome reveals ancestral eumetazoan gene repertoire and genomic organization.</title>
        <authorList>
            <person name="Putnam N.H."/>
            <person name="Srivastava M."/>
            <person name="Hellsten U."/>
            <person name="Dirks B."/>
            <person name="Chapman J."/>
            <person name="Salamov A."/>
            <person name="Terry A."/>
            <person name="Shapiro H."/>
            <person name="Lindquist E."/>
            <person name="Kapitonov V.V."/>
            <person name="Jurka J."/>
            <person name="Genikhovich G."/>
            <person name="Grigoriev I.V."/>
            <person name="Lucas S.M."/>
            <person name="Steele R.E."/>
            <person name="Finnerty J.R."/>
            <person name="Technau U."/>
            <person name="Martindale M.Q."/>
            <person name="Rokhsar D.S."/>
        </authorList>
    </citation>
    <scope>NUCLEOTIDE SEQUENCE [LARGE SCALE GENOMIC DNA]</scope>
    <source>
        <strain evidence="3">CH2 X CH6</strain>
    </source>
</reference>
<dbReference type="Proteomes" id="UP000001593">
    <property type="component" value="Unassembled WGS sequence"/>
</dbReference>
<feature type="domain" description="Fibrinogen C-terminal" evidence="1">
    <location>
        <begin position="1"/>
        <end position="205"/>
    </location>
</feature>
<dbReference type="PANTHER" id="PTHR19143">
    <property type="entry name" value="FIBRINOGEN/TENASCIN/ANGIOPOEITIN"/>
    <property type="match status" value="1"/>
</dbReference>
<organism evidence="2 3">
    <name type="scientific">Nematostella vectensis</name>
    <name type="common">Starlet sea anemone</name>
    <dbReference type="NCBI Taxonomy" id="45351"/>
    <lineage>
        <taxon>Eukaryota</taxon>
        <taxon>Metazoa</taxon>
        <taxon>Cnidaria</taxon>
        <taxon>Anthozoa</taxon>
        <taxon>Hexacorallia</taxon>
        <taxon>Actiniaria</taxon>
        <taxon>Edwardsiidae</taxon>
        <taxon>Nematostella</taxon>
    </lineage>
</organism>
<feature type="non-terminal residue" evidence="2">
    <location>
        <position position="214"/>
    </location>
</feature>
<gene>
    <name evidence="2" type="ORF">NEMVEDRAFT_v1g81906</name>
</gene>
<dbReference type="EMBL" id="DS469511">
    <property type="protein sequence ID" value="EDO49023.1"/>
    <property type="molecule type" value="Genomic_DNA"/>
</dbReference>
<dbReference type="SMART" id="SM00186">
    <property type="entry name" value="FBG"/>
    <property type="match status" value="1"/>
</dbReference>
<dbReference type="Pfam" id="PF00147">
    <property type="entry name" value="Fibrinogen_C"/>
    <property type="match status" value="1"/>
</dbReference>
<dbReference type="InterPro" id="IPR014716">
    <property type="entry name" value="Fibrinogen_a/b/g_C_1"/>
</dbReference>
<dbReference type="PROSITE" id="PS51406">
    <property type="entry name" value="FIBRINOGEN_C_2"/>
    <property type="match status" value="1"/>
</dbReference>
<dbReference type="SUPFAM" id="SSF56496">
    <property type="entry name" value="Fibrinogen C-terminal domain-like"/>
    <property type="match status" value="1"/>
</dbReference>
<dbReference type="eggNOG" id="KOG2579">
    <property type="taxonomic scope" value="Eukaryota"/>
</dbReference>
<dbReference type="InterPro" id="IPR036056">
    <property type="entry name" value="Fibrinogen-like_C"/>
</dbReference>
<dbReference type="PhylomeDB" id="A7RHR3"/>
<protein>
    <recommendedName>
        <fullName evidence="1">Fibrinogen C-terminal domain-containing protein</fullName>
    </recommendedName>
</protein>
<evidence type="ECO:0000313" key="2">
    <source>
        <dbReference type="EMBL" id="EDO49023.1"/>
    </source>
</evidence>
<dbReference type="Gene3D" id="3.90.215.10">
    <property type="entry name" value="Gamma Fibrinogen, chain A, domain 1"/>
    <property type="match status" value="1"/>
</dbReference>
<dbReference type="CDD" id="cd00087">
    <property type="entry name" value="FReD"/>
    <property type="match status" value="1"/>
</dbReference>
<proteinExistence type="predicted"/>
<evidence type="ECO:0000313" key="3">
    <source>
        <dbReference type="Proteomes" id="UP000001593"/>
    </source>
</evidence>
<dbReference type="InterPro" id="IPR002181">
    <property type="entry name" value="Fibrinogen_a/b/g_C_dom"/>
</dbReference>
<name>A7RHR3_NEMVE</name>
<dbReference type="PANTHER" id="PTHR19143:SF185">
    <property type="entry name" value="ANGIOPOIETIN-RELATED PROTEIN 5"/>
    <property type="match status" value="1"/>
</dbReference>
<dbReference type="STRING" id="45351.A7RHR3"/>
<accession>A7RHR3</accession>
<dbReference type="AlphaFoldDB" id="A7RHR3"/>
<dbReference type="OMA" id="NCATEYE"/>
<dbReference type="NCBIfam" id="NF040941">
    <property type="entry name" value="GGGWT_bact"/>
    <property type="match status" value="1"/>
</dbReference>
<sequence length="214" mass="24468">SGYYWITPSKHHSRKSMLVYCDQTTSGGGWTVIQRRHNGSVDFDRDWQAYKVGFGAAEGEYWVGTDMLHYMTKYSSGQYIGSELRVDVESLAGMLGEAEYKHFNVGPETNNYLLEVRNYTGTIGDALSYHDNSYFSTKDRDEDSGSRNCANEYKGGWWYNQCLNASLNAPYLQTQLHPDGYDGIRWKSWGSNVIKKVEMKVRPGNSEYCHSPKK</sequence>
<keyword evidence="3" id="KW-1185">Reference proteome</keyword>
<evidence type="ECO:0000259" key="1">
    <source>
        <dbReference type="PROSITE" id="PS51406"/>
    </source>
</evidence>
<dbReference type="InterPro" id="IPR050373">
    <property type="entry name" value="Fibrinogen_C-term_domain"/>
</dbReference>